<dbReference type="AlphaFoldDB" id="R9BY23"/>
<dbReference type="PATRIC" id="fig|1202534.3.peg.3968"/>
<sequence>MVLLISYVANVYRFARTRFTFQYGATNIITQIDNNSDIIIFTFQYGATNIKFPARTEKIALVFTFQYGATNI</sequence>
<dbReference type="EMBL" id="ASRV01000250">
    <property type="protein sequence ID" value="EOR19846.1"/>
    <property type="molecule type" value="Genomic_DNA"/>
</dbReference>
<name>R9BY23_9CLOT</name>
<reference evidence="1 2" key="1">
    <citation type="submission" date="2013-03" db="EMBL/GenBank/DDBJ databases">
        <title>Whole genome shotgun sequencing of Clostridium sartagoforme AAU1.</title>
        <authorList>
            <person name="Joshi C.G."/>
            <person name="Duggirala S.M."/>
            <person name="Nathani N.M."/>
            <person name="Bhatt V.D."/>
            <person name="Patel A.K."/>
            <person name="Pandya P.R."/>
            <person name="KaPatel J.A."/>
        </authorList>
    </citation>
    <scope>NUCLEOTIDE SEQUENCE [LARGE SCALE GENOMIC DNA]</scope>
    <source>
        <strain evidence="1 2">AAU1</strain>
    </source>
</reference>
<comment type="caution">
    <text evidence="1">The sequence shown here is derived from an EMBL/GenBank/DDBJ whole genome shotgun (WGS) entry which is preliminary data.</text>
</comment>
<evidence type="ECO:0000313" key="1">
    <source>
        <dbReference type="EMBL" id="EOR19846.1"/>
    </source>
</evidence>
<keyword evidence="2" id="KW-1185">Reference proteome</keyword>
<proteinExistence type="predicted"/>
<dbReference type="Proteomes" id="UP000013988">
    <property type="component" value="Unassembled WGS sequence"/>
</dbReference>
<accession>R9BY23</accession>
<evidence type="ECO:0000313" key="2">
    <source>
        <dbReference type="Proteomes" id="UP000013988"/>
    </source>
</evidence>
<organism evidence="1 2">
    <name type="scientific">Clostridium sartagoforme AAU1</name>
    <dbReference type="NCBI Taxonomy" id="1202534"/>
    <lineage>
        <taxon>Bacteria</taxon>
        <taxon>Bacillati</taxon>
        <taxon>Bacillota</taxon>
        <taxon>Clostridia</taxon>
        <taxon>Eubacteriales</taxon>
        <taxon>Clostridiaceae</taxon>
        <taxon>Clostridium</taxon>
    </lineage>
</organism>
<protein>
    <submittedName>
        <fullName evidence="1">Uncharacterized protein</fullName>
    </submittedName>
</protein>
<gene>
    <name evidence="1" type="ORF">A500_19894</name>
</gene>